<dbReference type="InterPro" id="IPR013216">
    <property type="entry name" value="Methyltransf_11"/>
</dbReference>
<reference evidence="2" key="1">
    <citation type="journal article" date="2021" name="mSystems">
        <title>Bacteria and Archaea Synergistically Convert Glycine Betaine to Biogenic Methane in the Formosa Cold Seep of the South China Sea.</title>
        <authorList>
            <person name="Li L."/>
            <person name="Zhang W."/>
            <person name="Zhang S."/>
            <person name="Song L."/>
            <person name="Sun Q."/>
            <person name="Zhang H."/>
            <person name="Xiang H."/>
            <person name="Dong X."/>
        </authorList>
    </citation>
    <scope>NUCLEOTIDE SEQUENCE</scope>
    <source>
        <strain evidence="2">ZWT</strain>
    </source>
</reference>
<name>A0A9J6NZY0_9CLOT</name>
<proteinExistence type="predicted"/>
<dbReference type="EMBL" id="JAGSOJ010000002">
    <property type="protein sequence ID" value="MCM1989986.1"/>
    <property type="molecule type" value="Genomic_DNA"/>
</dbReference>
<gene>
    <name evidence="2" type="ORF">KDK92_09550</name>
</gene>
<reference evidence="2" key="2">
    <citation type="submission" date="2021-04" db="EMBL/GenBank/DDBJ databases">
        <authorList>
            <person name="Dong X."/>
        </authorList>
    </citation>
    <scope>NUCLEOTIDE SEQUENCE</scope>
    <source>
        <strain evidence="2">ZWT</strain>
    </source>
</reference>
<organism evidence="2 3">
    <name type="scientific">Oceanirhabdus seepicola</name>
    <dbReference type="NCBI Taxonomy" id="2828781"/>
    <lineage>
        <taxon>Bacteria</taxon>
        <taxon>Bacillati</taxon>
        <taxon>Bacillota</taxon>
        <taxon>Clostridia</taxon>
        <taxon>Eubacteriales</taxon>
        <taxon>Clostridiaceae</taxon>
        <taxon>Oceanirhabdus</taxon>
    </lineage>
</organism>
<accession>A0A9J6NZY0</accession>
<dbReference type="SUPFAM" id="SSF53335">
    <property type="entry name" value="S-adenosyl-L-methionine-dependent methyltransferases"/>
    <property type="match status" value="1"/>
</dbReference>
<dbReference type="Gene3D" id="3.40.50.150">
    <property type="entry name" value="Vaccinia Virus protein VP39"/>
    <property type="match status" value="1"/>
</dbReference>
<keyword evidence="3" id="KW-1185">Reference proteome</keyword>
<dbReference type="GO" id="GO:0008757">
    <property type="term" value="F:S-adenosylmethionine-dependent methyltransferase activity"/>
    <property type="evidence" value="ECO:0007669"/>
    <property type="project" value="InterPro"/>
</dbReference>
<dbReference type="CDD" id="cd02440">
    <property type="entry name" value="AdoMet_MTases"/>
    <property type="match status" value="1"/>
</dbReference>
<dbReference type="InterPro" id="IPR029063">
    <property type="entry name" value="SAM-dependent_MTases_sf"/>
</dbReference>
<dbReference type="Pfam" id="PF08241">
    <property type="entry name" value="Methyltransf_11"/>
    <property type="match status" value="1"/>
</dbReference>
<dbReference type="GO" id="GO:0032259">
    <property type="term" value="P:methylation"/>
    <property type="evidence" value="ECO:0007669"/>
    <property type="project" value="UniProtKB-KW"/>
</dbReference>
<protein>
    <submittedName>
        <fullName evidence="2">Methyltransferase domain-containing protein</fullName>
    </submittedName>
</protein>
<dbReference type="AlphaFoldDB" id="A0A9J6NZY0"/>
<sequence length="243" mass="28039">MYQQMTELKNRIKNINGGKVLDIATGQGVFLKTLLQNINSYEVAFGCDISKEDLEIAKNNLEDENVHLILGKEDALFFLDGEFDLVTISNGLHHFKNVDSIISEAIRVLKPNGLLLINEMLSNDLSEPQLTHKKFHDFSMRVGKLFGESGNSTAYTDKEVKRLFEIDRNSLKLIEQCIHEEDKTNFINEEEIERVSKVIDERVHSISTLSEYDKLKRDGEQIKARLREFGIHRSKHIFLLYKK</sequence>
<dbReference type="PANTHER" id="PTHR43591">
    <property type="entry name" value="METHYLTRANSFERASE"/>
    <property type="match status" value="1"/>
</dbReference>
<evidence type="ECO:0000313" key="3">
    <source>
        <dbReference type="Proteomes" id="UP001056429"/>
    </source>
</evidence>
<feature type="domain" description="Methyltransferase type 11" evidence="1">
    <location>
        <begin position="21"/>
        <end position="117"/>
    </location>
</feature>
<keyword evidence="2" id="KW-0489">Methyltransferase</keyword>
<dbReference type="RefSeq" id="WP_250859033.1">
    <property type="nucleotide sequence ID" value="NZ_JAGSOJ010000002.1"/>
</dbReference>
<keyword evidence="2" id="KW-0808">Transferase</keyword>
<evidence type="ECO:0000313" key="2">
    <source>
        <dbReference type="EMBL" id="MCM1989986.1"/>
    </source>
</evidence>
<evidence type="ECO:0000259" key="1">
    <source>
        <dbReference type="Pfam" id="PF08241"/>
    </source>
</evidence>
<comment type="caution">
    <text evidence="2">The sequence shown here is derived from an EMBL/GenBank/DDBJ whole genome shotgun (WGS) entry which is preliminary data.</text>
</comment>
<dbReference type="Proteomes" id="UP001056429">
    <property type="component" value="Unassembled WGS sequence"/>
</dbReference>